<dbReference type="Proteomes" id="UP000233524">
    <property type="component" value="Unassembled WGS sequence"/>
</dbReference>
<sequence length="286" mass="32689">MKFSTGLFTFLSNALFAAATYHWDVARIGTVDSFKWLPPFPGDGTPLNGYTSCDSKAFFNATQYKYIDLNEVPPAGLFPWAPSIRSLFNSRAYPGSWHGVNFKGDDREIVLIEYKDVPELAQNWIEEQLKDPQMKAKRFMTVLGKPDSEGKVPQASELDKLKPEDKLFMFAPGELYTFLPLWVAKGAKCEDKLKNLDNYVAPQVDGEGVLAWAETLTRPNRDLGKRDVSFEVDARFVVETEEGRAARLFWEKAHAMGRRAERKRVREERQGKRELRQAQRADKDEL</sequence>
<comment type="caution">
    <text evidence="3">The sequence shown here is derived from an EMBL/GenBank/DDBJ whole genome shotgun (WGS) entry which is preliminary data.</text>
</comment>
<reference evidence="3 4" key="1">
    <citation type="journal article" date="2017" name="G3 (Bethesda)">
        <title>First Draft Genome Sequence of the Pathogenic Fungus Lomentospora prolificans (Formerly Scedosporium prolificans).</title>
        <authorList>
            <person name="Luo R."/>
            <person name="Zimin A."/>
            <person name="Workman R."/>
            <person name="Fan Y."/>
            <person name="Pertea G."/>
            <person name="Grossman N."/>
            <person name="Wear M.P."/>
            <person name="Jia B."/>
            <person name="Miller H."/>
            <person name="Casadevall A."/>
            <person name="Timp W."/>
            <person name="Zhang S.X."/>
            <person name="Salzberg S.L."/>
        </authorList>
    </citation>
    <scope>NUCLEOTIDE SEQUENCE [LARGE SCALE GENOMIC DNA]</scope>
    <source>
        <strain evidence="3 4">JHH-5317</strain>
    </source>
</reference>
<name>A0A2N3N0J9_9PEZI</name>
<feature type="region of interest" description="Disordered" evidence="1">
    <location>
        <begin position="260"/>
        <end position="286"/>
    </location>
</feature>
<feature type="compositionally biased region" description="Basic and acidic residues" evidence="1">
    <location>
        <begin position="264"/>
        <end position="286"/>
    </location>
</feature>
<evidence type="ECO:0000313" key="3">
    <source>
        <dbReference type="EMBL" id="PKS05953.1"/>
    </source>
</evidence>
<organism evidence="3 4">
    <name type="scientific">Lomentospora prolificans</name>
    <dbReference type="NCBI Taxonomy" id="41688"/>
    <lineage>
        <taxon>Eukaryota</taxon>
        <taxon>Fungi</taxon>
        <taxon>Dikarya</taxon>
        <taxon>Ascomycota</taxon>
        <taxon>Pezizomycotina</taxon>
        <taxon>Sordariomycetes</taxon>
        <taxon>Hypocreomycetidae</taxon>
        <taxon>Microascales</taxon>
        <taxon>Microascaceae</taxon>
        <taxon>Lomentospora</taxon>
    </lineage>
</organism>
<dbReference type="InParanoid" id="A0A2N3N0J9"/>
<dbReference type="VEuPathDB" id="FungiDB:jhhlp_007786"/>
<evidence type="ECO:0000313" key="4">
    <source>
        <dbReference type="Proteomes" id="UP000233524"/>
    </source>
</evidence>
<protein>
    <submittedName>
        <fullName evidence="3">Uncharacterized protein</fullName>
    </submittedName>
</protein>
<gene>
    <name evidence="3" type="ORF">jhhlp_007786</name>
</gene>
<evidence type="ECO:0000256" key="1">
    <source>
        <dbReference type="SAM" id="MobiDB-lite"/>
    </source>
</evidence>
<keyword evidence="4" id="KW-1185">Reference proteome</keyword>
<dbReference type="EMBL" id="NLAX01001139">
    <property type="protein sequence ID" value="PKS05953.1"/>
    <property type="molecule type" value="Genomic_DNA"/>
</dbReference>
<feature type="signal peptide" evidence="2">
    <location>
        <begin position="1"/>
        <end position="19"/>
    </location>
</feature>
<feature type="chain" id="PRO_5014775107" evidence="2">
    <location>
        <begin position="20"/>
        <end position="286"/>
    </location>
</feature>
<dbReference type="AlphaFoldDB" id="A0A2N3N0J9"/>
<dbReference type="OrthoDB" id="4359806at2759"/>
<evidence type="ECO:0000256" key="2">
    <source>
        <dbReference type="SAM" id="SignalP"/>
    </source>
</evidence>
<keyword evidence="2" id="KW-0732">Signal</keyword>
<accession>A0A2N3N0J9</accession>
<proteinExistence type="predicted"/>